<dbReference type="Proteomes" id="UP000414364">
    <property type="component" value="Unassembled WGS sequence"/>
</dbReference>
<dbReference type="Pfam" id="PF03830">
    <property type="entry name" value="PTSIIB_sorb"/>
    <property type="match status" value="1"/>
</dbReference>
<keyword evidence="5" id="KW-0808">Transferase</keyword>
<comment type="subcellular location">
    <subcellularLocation>
        <location evidence="1">Cytoplasm</location>
    </subcellularLocation>
</comment>
<evidence type="ECO:0000313" key="9">
    <source>
        <dbReference type="EMBL" id="MQS76917.1"/>
    </source>
</evidence>
<keyword evidence="3" id="KW-0963">Cytoplasm</keyword>
<keyword evidence="2" id="KW-0813">Transport</keyword>
<sequence>MAIKFVRIDDRLVHGQVVTTWVKKNDIEQIIIVNDKVTENKVQESVLKMTAPSGVRIVIFGVEKFIRVYKKNPIKRTTMLIFTNPKDVFECVDNGVEIPYLNVGQMGKNDEREKVTAGVALGDEDKDYFRKIIDEGIDVQIQMVPNDGITDIKKFL</sequence>
<dbReference type="EMBL" id="VDFO01000048">
    <property type="protein sequence ID" value="MQS98374.1"/>
    <property type="molecule type" value="Genomic_DNA"/>
</dbReference>
<dbReference type="SUPFAM" id="SSF52728">
    <property type="entry name" value="PTS IIb component"/>
    <property type="match status" value="1"/>
</dbReference>
<evidence type="ECO:0000256" key="4">
    <source>
        <dbReference type="ARBA" id="ARBA00022597"/>
    </source>
</evidence>
<accession>A0A5P1A0E1</accession>
<keyword evidence="6" id="KW-0598">Phosphotransferase system</keyword>
<dbReference type="GO" id="GO:0009401">
    <property type="term" value="P:phosphoenolpyruvate-dependent sugar phosphotransferase system"/>
    <property type="evidence" value="ECO:0007669"/>
    <property type="project" value="UniProtKB-KW"/>
</dbReference>
<dbReference type="EMBL" id="VDFP01000031">
    <property type="protein sequence ID" value="MQS76917.1"/>
    <property type="molecule type" value="Genomic_DNA"/>
</dbReference>
<dbReference type="Gene3D" id="3.40.35.10">
    <property type="entry name" value="Phosphotransferase system, sorbose subfamily IIB component"/>
    <property type="match status" value="1"/>
</dbReference>
<evidence type="ECO:0000256" key="7">
    <source>
        <dbReference type="ARBA" id="ARBA00022777"/>
    </source>
</evidence>
<comment type="caution">
    <text evidence="10">The sequence shown here is derived from an EMBL/GenBank/DDBJ whole genome shotgun (WGS) entry which is preliminary data.</text>
</comment>
<dbReference type="PROSITE" id="PS51101">
    <property type="entry name" value="PTS_EIIB_TYPE_4"/>
    <property type="match status" value="1"/>
</dbReference>
<dbReference type="AlphaFoldDB" id="A0A5P1A0E1"/>
<evidence type="ECO:0000256" key="5">
    <source>
        <dbReference type="ARBA" id="ARBA00022679"/>
    </source>
</evidence>
<dbReference type="Proteomes" id="UP000371423">
    <property type="component" value="Unassembled WGS sequence"/>
</dbReference>
<gene>
    <name evidence="10" type="ORF">FHL05_10970</name>
    <name evidence="9" type="ORF">FHL06_11250</name>
</gene>
<evidence type="ECO:0000313" key="12">
    <source>
        <dbReference type="Proteomes" id="UP000414364"/>
    </source>
</evidence>
<dbReference type="InterPro" id="IPR036667">
    <property type="entry name" value="PTS_IIB_sorbose-sp_sf"/>
</dbReference>
<keyword evidence="4 10" id="KW-0762">Sugar transport</keyword>
<dbReference type="GO" id="GO:0016301">
    <property type="term" value="F:kinase activity"/>
    <property type="evidence" value="ECO:0007669"/>
    <property type="project" value="UniProtKB-KW"/>
</dbReference>
<dbReference type="InterPro" id="IPR004720">
    <property type="entry name" value="PTS_IIB_sorbose-sp"/>
</dbReference>
<proteinExistence type="predicted"/>
<evidence type="ECO:0000256" key="2">
    <source>
        <dbReference type="ARBA" id="ARBA00022448"/>
    </source>
</evidence>
<feature type="domain" description="PTS EIIB type-4" evidence="8">
    <location>
        <begin position="1"/>
        <end position="156"/>
    </location>
</feature>
<reference evidence="11 12" key="1">
    <citation type="journal article" date="2019" name="Syst. Appl. Microbiol.">
        <title>Polyphasic characterization of two novel Lactobacillus spp. isolated from blown salami packages: Description of Lactobacillus halodurans sp. nov. and Lactobacillus salsicarnum sp. nov.</title>
        <authorList>
            <person name="Schuster J.A."/>
            <person name="Klingl A."/>
            <person name="Vogel R.F."/>
            <person name="Ehrmann M.A."/>
        </authorList>
    </citation>
    <scope>NUCLEOTIDE SEQUENCE [LARGE SCALE GENOMIC DNA]</scope>
    <source>
        <strain evidence="10 11">TMW 1.1920</strain>
        <strain evidence="9 12">TMW 1.2172</strain>
    </source>
</reference>
<keyword evidence="11" id="KW-1185">Reference proteome</keyword>
<organism evidence="10 11">
    <name type="scientific">Companilactobacillus halodurans</name>
    <dbReference type="NCBI Taxonomy" id="2584183"/>
    <lineage>
        <taxon>Bacteria</taxon>
        <taxon>Bacillati</taxon>
        <taxon>Bacillota</taxon>
        <taxon>Bacilli</taxon>
        <taxon>Lactobacillales</taxon>
        <taxon>Lactobacillaceae</taxon>
        <taxon>Companilactobacillus</taxon>
    </lineage>
</organism>
<evidence type="ECO:0000256" key="3">
    <source>
        <dbReference type="ARBA" id="ARBA00022490"/>
    </source>
</evidence>
<dbReference type="OrthoDB" id="9788818at2"/>
<dbReference type="CDD" id="cd00001">
    <property type="entry name" value="PTS_IIB_man"/>
    <property type="match status" value="1"/>
</dbReference>
<name>A0A5P1A0E1_9LACO</name>
<evidence type="ECO:0000256" key="6">
    <source>
        <dbReference type="ARBA" id="ARBA00022683"/>
    </source>
</evidence>
<evidence type="ECO:0000313" key="10">
    <source>
        <dbReference type="EMBL" id="MQS98374.1"/>
    </source>
</evidence>
<evidence type="ECO:0000313" key="11">
    <source>
        <dbReference type="Proteomes" id="UP000371423"/>
    </source>
</evidence>
<dbReference type="RefSeq" id="WP_153386639.1">
    <property type="nucleotide sequence ID" value="NZ_VDFO01000048.1"/>
</dbReference>
<protein>
    <submittedName>
        <fullName evidence="10">PTS sugar transporter subunit IIB</fullName>
    </submittedName>
</protein>
<keyword evidence="7" id="KW-0418">Kinase</keyword>
<dbReference type="GO" id="GO:0005737">
    <property type="term" value="C:cytoplasm"/>
    <property type="evidence" value="ECO:0007669"/>
    <property type="project" value="UniProtKB-SubCell"/>
</dbReference>
<evidence type="ECO:0000259" key="8">
    <source>
        <dbReference type="PROSITE" id="PS51101"/>
    </source>
</evidence>
<dbReference type="GO" id="GO:0008982">
    <property type="term" value="F:protein-N(PI)-phosphohistidine-sugar phosphotransferase activity"/>
    <property type="evidence" value="ECO:0007669"/>
    <property type="project" value="InterPro"/>
</dbReference>
<evidence type="ECO:0000256" key="1">
    <source>
        <dbReference type="ARBA" id="ARBA00004496"/>
    </source>
</evidence>